<dbReference type="RefSeq" id="WP_115763711.1">
    <property type="nucleotide sequence ID" value="NZ_BFQB01000068.1"/>
</dbReference>
<organism evidence="1 2">
    <name type="scientific">Escherichia coli</name>
    <dbReference type="NCBI Taxonomy" id="562"/>
    <lineage>
        <taxon>Bacteria</taxon>
        <taxon>Pseudomonadati</taxon>
        <taxon>Pseudomonadota</taxon>
        <taxon>Gammaproteobacteria</taxon>
        <taxon>Enterobacterales</taxon>
        <taxon>Enterobacteriaceae</taxon>
        <taxon>Escherichia</taxon>
    </lineage>
</organism>
<evidence type="ECO:0000313" key="1">
    <source>
        <dbReference type="EMBL" id="KAE9728248.1"/>
    </source>
</evidence>
<reference evidence="1 2" key="1">
    <citation type="submission" date="2019-10" db="EMBL/GenBank/DDBJ databases">
        <title>Antimicrobial-resistant enteric bacteria are widely distributed amongst people, animals and the environment in northern Tanzania.</title>
        <authorList>
            <person name="Subbiah M."/>
            <person name="Call D.R."/>
        </authorList>
    </citation>
    <scope>NUCLEOTIDE SEQUENCE [LARGE SCALE GENOMIC DNA]</scope>
    <source>
        <strain evidence="1 2">TzEc067</strain>
    </source>
</reference>
<proteinExistence type="predicted"/>
<sequence length="140" mass="16314">MLKIENSEIKFTISVNDAINNSDDFYYYSICFKLFVEFISKSIRYEAAWECYIGEIEEFKSSLVNLMNNMEYGEVIFSPRLETSKLVIEKIVKPYETYCFNFNLPTVVNSQISVQGMTILDQSYIPGIIMELEALLKLYS</sequence>
<comment type="caution">
    <text evidence="1">The sequence shown here is derived from an EMBL/GenBank/DDBJ whole genome shotgun (WGS) entry which is preliminary data.</text>
</comment>
<dbReference type="Proteomes" id="UP000437875">
    <property type="component" value="Unassembled WGS sequence"/>
</dbReference>
<dbReference type="AlphaFoldDB" id="A0A6D0HV29"/>
<evidence type="ECO:0000313" key="2">
    <source>
        <dbReference type="Proteomes" id="UP000437875"/>
    </source>
</evidence>
<dbReference type="EMBL" id="WSGM01000021">
    <property type="protein sequence ID" value="KAE9728248.1"/>
    <property type="molecule type" value="Genomic_DNA"/>
</dbReference>
<name>A0A6D0HV29_ECOLX</name>
<gene>
    <name evidence="1" type="ORF">GP711_23125</name>
</gene>
<protein>
    <submittedName>
        <fullName evidence="1">Uncharacterized protein</fullName>
    </submittedName>
</protein>
<accession>A0A6D0HV29</accession>